<evidence type="ECO:0000313" key="3">
    <source>
        <dbReference type="EMBL" id="CAI9978438.1"/>
    </source>
</evidence>
<proteinExistence type="predicted"/>
<dbReference type="InterPro" id="IPR032675">
    <property type="entry name" value="LRR_dom_sf"/>
</dbReference>
<evidence type="ECO:0000313" key="4">
    <source>
        <dbReference type="EMBL" id="CAL6002272.1"/>
    </source>
</evidence>
<keyword evidence="5" id="KW-1185">Reference proteome</keyword>
<sequence length="503" mass="58262">MTEQTQFIHNEESYNEHMIRKYEGQIKYGNLEIGDPDRGAPDVINLRFLEKFNIQTLKLYTNNVTSVKLRNKTIKVLTLGKYRNQFKFYLQVDDLELENLEVLDLADNKLENNQLYNLAKFKKLHSLNISRNNVDLTHIHSVKSLTKLSMQNCEVTDINQISSLVTLKELDLSQNKGIKDISPLCQLKSLTKLNMRQCELKNIDQISLLINLQDLNLSENIGIDISPLCKLKKLIRLLIRECDLINFNKIGLLTNLQVLDSSINILKTIDSIDLLVNLKELTISENQYTKTINITSLKYLTDLIKLNLSGCGLRQLSALKPLINLQTLELSNNYFNNINELQYLKSLTHLNLKNCEIVSIYSLRPLLKLEQLDISYNNIVYLDANIDQMANLKELRVNNNLVSDFSSIEQHPNYNNTNENGFNIYKQKLPSFVQLFDANESRNIESPNIQLKQIQTQRKSFQTMFSNFKQEINAVLNNACQSQIQFTTKIIHIFQYLNQFGFE</sequence>
<dbReference type="InterPro" id="IPR050836">
    <property type="entry name" value="SDS22/Internalin_LRR"/>
</dbReference>
<evidence type="ECO:0000256" key="1">
    <source>
        <dbReference type="ARBA" id="ARBA00022614"/>
    </source>
</evidence>
<protein>
    <submittedName>
        <fullName evidence="3">Leucine-rich repeat domain-containing protein</fullName>
    </submittedName>
    <submittedName>
        <fullName evidence="4">Leucine-rich_repeat domain-containing protein</fullName>
    </submittedName>
</protein>
<dbReference type="SMART" id="SM00365">
    <property type="entry name" value="LRR_SD22"/>
    <property type="match status" value="6"/>
</dbReference>
<dbReference type="SUPFAM" id="SSF52058">
    <property type="entry name" value="L domain-like"/>
    <property type="match status" value="1"/>
</dbReference>
<reference evidence="4 5" key="2">
    <citation type="submission" date="2024-07" db="EMBL/GenBank/DDBJ databases">
        <authorList>
            <person name="Akdeniz Z."/>
        </authorList>
    </citation>
    <scope>NUCLEOTIDE SEQUENCE [LARGE SCALE GENOMIC DNA]</scope>
</reference>
<comment type="caution">
    <text evidence="3">The sequence shown here is derived from an EMBL/GenBank/DDBJ whole genome shotgun (WGS) entry which is preliminary data.</text>
</comment>
<dbReference type="InterPro" id="IPR025875">
    <property type="entry name" value="Leu-rich_rpt_4"/>
</dbReference>
<dbReference type="AlphaFoldDB" id="A0AA86RRR7"/>
<dbReference type="InterPro" id="IPR001611">
    <property type="entry name" value="Leu-rich_rpt"/>
</dbReference>
<keyword evidence="2" id="KW-0677">Repeat</keyword>
<dbReference type="PANTHER" id="PTHR46652:SF3">
    <property type="entry name" value="LEUCINE-RICH REPEAT-CONTAINING PROTEIN 9"/>
    <property type="match status" value="1"/>
</dbReference>
<keyword evidence="1" id="KW-0433">Leucine-rich repeat</keyword>
<evidence type="ECO:0000313" key="5">
    <source>
        <dbReference type="Proteomes" id="UP001642409"/>
    </source>
</evidence>
<evidence type="ECO:0000256" key="2">
    <source>
        <dbReference type="ARBA" id="ARBA00022737"/>
    </source>
</evidence>
<dbReference type="Pfam" id="PF12799">
    <property type="entry name" value="LRR_4"/>
    <property type="match status" value="1"/>
</dbReference>
<dbReference type="EMBL" id="CAXDID020000045">
    <property type="protein sequence ID" value="CAL6002272.1"/>
    <property type="molecule type" value="Genomic_DNA"/>
</dbReference>
<dbReference type="Proteomes" id="UP001642409">
    <property type="component" value="Unassembled WGS sequence"/>
</dbReference>
<gene>
    <name evidence="4" type="ORF">HINF_LOCUS17839</name>
    <name evidence="3" type="ORF">HINF_LOCUS66083</name>
</gene>
<dbReference type="SUPFAM" id="SSF52075">
    <property type="entry name" value="Outer arm dynein light chain 1"/>
    <property type="match status" value="1"/>
</dbReference>
<dbReference type="Gene3D" id="3.80.10.10">
    <property type="entry name" value="Ribonuclease Inhibitor"/>
    <property type="match status" value="2"/>
</dbReference>
<name>A0AA86RRR7_9EUKA</name>
<dbReference type="EMBL" id="CATOUU010001185">
    <property type="protein sequence ID" value="CAI9978438.1"/>
    <property type="molecule type" value="Genomic_DNA"/>
</dbReference>
<dbReference type="PROSITE" id="PS51450">
    <property type="entry name" value="LRR"/>
    <property type="match status" value="4"/>
</dbReference>
<organism evidence="3">
    <name type="scientific">Hexamita inflata</name>
    <dbReference type="NCBI Taxonomy" id="28002"/>
    <lineage>
        <taxon>Eukaryota</taxon>
        <taxon>Metamonada</taxon>
        <taxon>Diplomonadida</taxon>
        <taxon>Hexamitidae</taxon>
        <taxon>Hexamitinae</taxon>
        <taxon>Hexamita</taxon>
    </lineage>
</organism>
<reference evidence="3" key="1">
    <citation type="submission" date="2023-06" db="EMBL/GenBank/DDBJ databases">
        <authorList>
            <person name="Kurt Z."/>
        </authorList>
    </citation>
    <scope>NUCLEOTIDE SEQUENCE</scope>
</reference>
<accession>A0AA86RRR7</accession>
<dbReference type="PANTHER" id="PTHR46652">
    <property type="entry name" value="LEUCINE-RICH REPEAT AND IQ DOMAIN-CONTAINING PROTEIN 1-RELATED"/>
    <property type="match status" value="1"/>
</dbReference>